<dbReference type="EMBL" id="JADKGY010000029">
    <property type="protein sequence ID" value="MBK9984157.1"/>
    <property type="molecule type" value="Genomic_DNA"/>
</dbReference>
<proteinExistence type="predicted"/>
<evidence type="ECO:0000313" key="2">
    <source>
        <dbReference type="EMBL" id="MBK9984157.1"/>
    </source>
</evidence>
<evidence type="ECO:0000259" key="1">
    <source>
        <dbReference type="Pfam" id="PF00139"/>
    </source>
</evidence>
<dbReference type="Proteomes" id="UP000808337">
    <property type="component" value="Unassembled WGS sequence"/>
</dbReference>
<dbReference type="GO" id="GO:0005975">
    <property type="term" value="P:carbohydrate metabolic process"/>
    <property type="evidence" value="ECO:0007669"/>
    <property type="project" value="UniProtKB-ARBA"/>
</dbReference>
<name>A0A9D7SY90_9BACT</name>
<dbReference type="InterPro" id="IPR051136">
    <property type="entry name" value="Intracellular_Lectin-GPT"/>
</dbReference>
<sequence length="360" mass="40304">MKCSFFFFLLFTYNLSEGQKYMFQINDFKAFSDNVNLDGSAIIAGERLRLTADKPRQSGACWYSAKKIDFTGGFETEFTFLISSDSSKMMPGDGFAFVIQAQSPDITGGIGDDIGYKEIPYGVALEFDTKDDNEGSRNHINLSFYSPETKTYRRYATVHEIPEITDGHSHFTRIIYRDGRLQVYLDSYLFPVLSVKLDVAEKINSPDHTAWLGFTASTSDQHSYQDLLSWSIKELEVAPKDIAADSVAVKETGTIEVKSRKLTISVWDYNTIDGDIISLKLGPDWLITNYQLTGDKYVIQTTLIGFAQDLILYAHNVGMVPPNTAAISVYDGLSTQRVSLESNLESSEAIKIAFTGDREN</sequence>
<dbReference type="Gene3D" id="2.60.120.200">
    <property type="match status" value="1"/>
</dbReference>
<dbReference type="PANTHER" id="PTHR12223">
    <property type="entry name" value="VESICULAR MANNOSE-BINDING LECTIN"/>
    <property type="match status" value="1"/>
</dbReference>
<feature type="domain" description="Legume lectin" evidence="1">
    <location>
        <begin position="22"/>
        <end position="240"/>
    </location>
</feature>
<gene>
    <name evidence="2" type="ORF">IPP15_17605</name>
</gene>
<dbReference type="CDD" id="cd01951">
    <property type="entry name" value="lectin_L-type"/>
    <property type="match status" value="1"/>
</dbReference>
<dbReference type="GO" id="GO:0030246">
    <property type="term" value="F:carbohydrate binding"/>
    <property type="evidence" value="ECO:0007669"/>
    <property type="project" value="InterPro"/>
</dbReference>
<dbReference type="InterPro" id="IPR056573">
    <property type="entry name" value="Lectin_L-type_dom"/>
</dbReference>
<organism evidence="2 3">
    <name type="scientific">Candidatus Opimibacter skivensis</name>
    <dbReference type="NCBI Taxonomy" id="2982028"/>
    <lineage>
        <taxon>Bacteria</taxon>
        <taxon>Pseudomonadati</taxon>
        <taxon>Bacteroidota</taxon>
        <taxon>Saprospiria</taxon>
        <taxon>Saprospirales</taxon>
        <taxon>Saprospiraceae</taxon>
        <taxon>Candidatus Opimibacter</taxon>
    </lineage>
</organism>
<dbReference type="InterPro" id="IPR013320">
    <property type="entry name" value="ConA-like_dom_sf"/>
</dbReference>
<dbReference type="SUPFAM" id="SSF49899">
    <property type="entry name" value="Concanavalin A-like lectins/glucanases"/>
    <property type="match status" value="1"/>
</dbReference>
<reference evidence="2 3" key="1">
    <citation type="submission" date="2020-10" db="EMBL/GenBank/DDBJ databases">
        <title>Connecting structure to function with the recovery of over 1000 high-quality activated sludge metagenome-assembled genomes encoding full-length rRNA genes using long-read sequencing.</title>
        <authorList>
            <person name="Singleton C.M."/>
            <person name="Petriglieri F."/>
            <person name="Kristensen J.M."/>
            <person name="Kirkegaard R.H."/>
            <person name="Michaelsen T.Y."/>
            <person name="Andersen M.H."/>
            <person name="Karst S.M."/>
            <person name="Dueholm M.S."/>
            <person name="Nielsen P.H."/>
            <person name="Albertsen M."/>
        </authorList>
    </citation>
    <scope>NUCLEOTIDE SEQUENCE [LARGE SCALE GENOMIC DNA]</scope>
    <source>
        <strain evidence="2">Ribe_18-Q3-R11-54_MAXAC.273</strain>
    </source>
</reference>
<protein>
    <recommendedName>
        <fullName evidence="1">Legume lectin domain-containing protein</fullName>
    </recommendedName>
</protein>
<dbReference type="InterPro" id="IPR001220">
    <property type="entry name" value="Legume_lectin_dom"/>
</dbReference>
<evidence type="ECO:0000313" key="3">
    <source>
        <dbReference type="Proteomes" id="UP000808337"/>
    </source>
</evidence>
<comment type="caution">
    <text evidence="2">The sequence shown here is derived from an EMBL/GenBank/DDBJ whole genome shotgun (WGS) entry which is preliminary data.</text>
</comment>
<accession>A0A9D7SY90</accession>
<dbReference type="Pfam" id="PF00139">
    <property type="entry name" value="Lectin_legB"/>
    <property type="match status" value="1"/>
</dbReference>
<dbReference type="GO" id="GO:0004553">
    <property type="term" value="F:hydrolase activity, hydrolyzing O-glycosyl compounds"/>
    <property type="evidence" value="ECO:0007669"/>
    <property type="project" value="UniProtKB-ARBA"/>
</dbReference>
<dbReference type="AlphaFoldDB" id="A0A9D7SY90"/>